<feature type="domain" description="Fumarylacetoacetase-like C-terminal" evidence="2">
    <location>
        <begin position="15"/>
        <end position="177"/>
    </location>
</feature>
<dbReference type="AlphaFoldDB" id="A0A2K8KUK4"/>
<accession>A0A2K8KUK4</accession>
<sequence length="205" mass="22463">MTPVIYKDTPIFPGKIVCIGRNYAGHIAELGNEIPSAMVVFNKPSSAISDRLLAHAGGPVDYECELCFLIGDGALVGIGLGLDLTRRDLQNQLKKQGLPWERAKAFDGSATFSPFVALPDDINRLSFTLHIDDKLTQAGDPGLMLYPPQTIISELTRFMSLQDNDILMTGTPMGVGRVMAGCQFVARLYDDRQLLIEHSWRGIAL</sequence>
<dbReference type="PANTHER" id="PTHR11820:SF7">
    <property type="entry name" value="ACYLPYRUVASE FAHD1, MITOCHONDRIAL"/>
    <property type="match status" value="1"/>
</dbReference>
<evidence type="ECO:0000313" key="4">
    <source>
        <dbReference type="Proteomes" id="UP000229757"/>
    </source>
</evidence>
<protein>
    <submittedName>
        <fullName evidence="3">Fumarylacetoacetate hydrolase family protein</fullName>
    </submittedName>
</protein>
<dbReference type="Proteomes" id="UP000229757">
    <property type="component" value="Chromosome"/>
</dbReference>
<reference evidence="3 4" key="1">
    <citation type="journal article" date="2017" name="Environ. Microbiol.">
        <title>Genomic and physiological analyses of 'Reinekea forsetii' reveal a versatile opportunistic lifestyle during spring algae blooms.</title>
        <authorList>
            <person name="Avci B."/>
            <person name="Hahnke R.L."/>
            <person name="Chafee M."/>
            <person name="Fischer T."/>
            <person name="Gruber-Vodicka H."/>
            <person name="Tegetmeyer H.E."/>
            <person name="Harder J."/>
            <person name="Fuchs B.M."/>
            <person name="Amann R.I."/>
            <person name="Teeling H."/>
        </authorList>
    </citation>
    <scope>NUCLEOTIDE SEQUENCE [LARGE SCALE GENOMIC DNA]</scope>
    <source>
        <strain evidence="3 4">Hel1_31_D35</strain>
    </source>
</reference>
<dbReference type="PANTHER" id="PTHR11820">
    <property type="entry name" value="ACYLPYRUVASE"/>
    <property type="match status" value="1"/>
</dbReference>
<dbReference type="Gene3D" id="3.90.850.10">
    <property type="entry name" value="Fumarylacetoacetase-like, C-terminal domain"/>
    <property type="match status" value="1"/>
</dbReference>
<proteinExistence type="predicted"/>
<evidence type="ECO:0000256" key="1">
    <source>
        <dbReference type="ARBA" id="ARBA00022723"/>
    </source>
</evidence>
<evidence type="ECO:0000313" key="3">
    <source>
        <dbReference type="EMBL" id="ATX78425.1"/>
    </source>
</evidence>
<dbReference type="GO" id="GO:0046872">
    <property type="term" value="F:metal ion binding"/>
    <property type="evidence" value="ECO:0007669"/>
    <property type="project" value="UniProtKB-KW"/>
</dbReference>
<keyword evidence="1" id="KW-0479">Metal-binding</keyword>
<dbReference type="SUPFAM" id="SSF56529">
    <property type="entry name" value="FAH"/>
    <property type="match status" value="1"/>
</dbReference>
<dbReference type="RefSeq" id="WP_100258614.1">
    <property type="nucleotide sequence ID" value="NZ_CP011797.1"/>
</dbReference>
<organism evidence="3 4">
    <name type="scientific">Reinekea forsetii</name>
    <dbReference type="NCBI Taxonomy" id="1336806"/>
    <lineage>
        <taxon>Bacteria</taxon>
        <taxon>Pseudomonadati</taxon>
        <taxon>Pseudomonadota</taxon>
        <taxon>Gammaproteobacteria</taxon>
        <taxon>Oceanospirillales</taxon>
        <taxon>Saccharospirillaceae</taxon>
        <taxon>Reinekea</taxon>
    </lineage>
</organism>
<keyword evidence="3" id="KW-0378">Hydrolase</keyword>
<gene>
    <name evidence="3" type="ORF">REIFOR_03322</name>
</gene>
<dbReference type="Pfam" id="PF01557">
    <property type="entry name" value="FAA_hydrolase"/>
    <property type="match status" value="1"/>
</dbReference>
<dbReference type="OrthoDB" id="9805307at2"/>
<dbReference type="KEGG" id="rfo:REIFOR_03322"/>
<dbReference type="GO" id="GO:0018773">
    <property type="term" value="F:acetylpyruvate hydrolase activity"/>
    <property type="evidence" value="ECO:0007669"/>
    <property type="project" value="TreeGrafter"/>
</dbReference>
<dbReference type="EMBL" id="CP011797">
    <property type="protein sequence ID" value="ATX78425.1"/>
    <property type="molecule type" value="Genomic_DNA"/>
</dbReference>
<evidence type="ECO:0000259" key="2">
    <source>
        <dbReference type="Pfam" id="PF01557"/>
    </source>
</evidence>
<keyword evidence="4" id="KW-1185">Reference proteome</keyword>
<dbReference type="InterPro" id="IPR011234">
    <property type="entry name" value="Fumarylacetoacetase-like_C"/>
</dbReference>
<name>A0A2K8KUK4_9GAMM</name>
<dbReference type="InterPro" id="IPR036663">
    <property type="entry name" value="Fumarylacetoacetase_C_sf"/>
</dbReference>